<evidence type="ECO:0000259" key="2">
    <source>
        <dbReference type="PROSITE" id="PS50937"/>
    </source>
</evidence>
<dbReference type="SMART" id="SM00422">
    <property type="entry name" value="HTH_MERR"/>
    <property type="match status" value="1"/>
</dbReference>
<reference evidence="3 4" key="1">
    <citation type="submission" date="2024-01" db="EMBL/GenBank/DDBJ databases">
        <title>novel species in genus Adlercreutzia.</title>
        <authorList>
            <person name="Liu X."/>
        </authorList>
    </citation>
    <scope>NUCLEOTIDE SEQUENCE [LARGE SCALE GENOMIC DNA]</scope>
    <source>
        <strain evidence="3 4">R22</strain>
    </source>
</reference>
<evidence type="ECO:0000313" key="3">
    <source>
        <dbReference type="EMBL" id="MEC4294884.1"/>
    </source>
</evidence>
<dbReference type="PROSITE" id="PS50937">
    <property type="entry name" value="HTH_MERR_2"/>
    <property type="match status" value="1"/>
</dbReference>
<evidence type="ECO:0000256" key="1">
    <source>
        <dbReference type="ARBA" id="ARBA00023125"/>
    </source>
</evidence>
<dbReference type="PANTHER" id="PTHR30204:SF97">
    <property type="entry name" value="MERR FAMILY REGULATORY PROTEIN"/>
    <property type="match status" value="1"/>
</dbReference>
<keyword evidence="4" id="KW-1185">Reference proteome</keyword>
<name>A0ABU6IYI1_9ACTN</name>
<dbReference type="PANTHER" id="PTHR30204">
    <property type="entry name" value="REDOX-CYCLING DRUG-SENSING TRANSCRIPTIONAL ACTIVATOR SOXR"/>
    <property type="match status" value="1"/>
</dbReference>
<dbReference type="Gene3D" id="1.10.1660.10">
    <property type="match status" value="1"/>
</dbReference>
<accession>A0ABU6IYI1</accession>
<dbReference type="CDD" id="cd01107">
    <property type="entry name" value="HTH_BmrR"/>
    <property type="match status" value="1"/>
</dbReference>
<dbReference type="RefSeq" id="WP_326437893.1">
    <property type="nucleotide sequence ID" value="NZ_JAYMFH010000005.1"/>
</dbReference>
<comment type="caution">
    <text evidence="3">The sequence shown here is derived from an EMBL/GenBank/DDBJ whole genome shotgun (WGS) entry which is preliminary data.</text>
</comment>
<gene>
    <name evidence="3" type="ORF">VJ920_06150</name>
</gene>
<evidence type="ECO:0000313" key="4">
    <source>
        <dbReference type="Proteomes" id="UP001343724"/>
    </source>
</evidence>
<dbReference type="InterPro" id="IPR000551">
    <property type="entry name" value="MerR-type_HTH_dom"/>
</dbReference>
<dbReference type="InterPro" id="IPR009061">
    <property type="entry name" value="DNA-bd_dom_put_sf"/>
</dbReference>
<keyword evidence="1" id="KW-0238">DNA-binding</keyword>
<dbReference type="InterPro" id="IPR047057">
    <property type="entry name" value="MerR_fam"/>
</dbReference>
<sequence>MGELTIGQMARLNGVSEKTLRFYQELGLLAPSRVDAHTGYRYYRLDQCLVIDMIQRLQQLGFTLREIADIAASENVEALAAALDERRAAYDEQRRDIERRMDLIDALSNNCRLFLSHPVLFRPMFVQRPPLSVLALPSEAYGAESEVVHDDVSVQNWGLATRFLKKALADRGWPDALFRDVGIVIPETDGEYDKANCMLAVVAEDVPEDARPFVRRYPEGPCVMMYYSQRFYLDDQSPIALSPNEDPDMVLVRMLGEYAEAAGTSLKGDYICETLIDSLSSLFETGEELYRVSIPVEDRGGISW</sequence>
<proteinExistence type="predicted"/>
<dbReference type="Pfam" id="PF13411">
    <property type="entry name" value="MerR_1"/>
    <property type="match status" value="1"/>
</dbReference>
<organism evidence="3 4">
    <name type="scientific">Adlercreutzia shanghongiae</name>
    <dbReference type="NCBI Taxonomy" id="3111773"/>
    <lineage>
        <taxon>Bacteria</taxon>
        <taxon>Bacillati</taxon>
        <taxon>Actinomycetota</taxon>
        <taxon>Coriobacteriia</taxon>
        <taxon>Eggerthellales</taxon>
        <taxon>Eggerthellaceae</taxon>
        <taxon>Adlercreutzia</taxon>
    </lineage>
</organism>
<dbReference type="EMBL" id="JAYMFH010000005">
    <property type="protein sequence ID" value="MEC4294884.1"/>
    <property type="molecule type" value="Genomic_DNA"/>
</dbReference>
<dbReference type="SUPFAM" id="SSF46955">
    <property type="entry name" value="Putative DNA-binding domain"/>
    <property type="match status" value="1"/>
</dbReference>
<protein>
    <submittedName>
        <fullName evidence="3">Helix-turn-helix domain-containing protein</fullName>
    </submittedName>
</protein>
<dbReference type="Proteomes" id="UP001343724">
    <property type="component" value="Unassembled WGS sequence"/>
</dbReference>
<feature type="domain" description="HTH merR-type" evidence="2">
    <location>
        <begin position="3"/>
        <end position="73"/>
    </location>
</feature>